<organism evidence="2 3">
    <name type="scientific">Panicum virgatum</name>
    <name type="common">Blackwell switchgrass</name>
    <dbReference type="NCBI Taxonomy" id="38727"/>
    <lineage>
        <taxon>Eukaryota</taxon>
        <taxon>Viridiplantae</taxon>
        <taxon>Streptophyta</taxon>
        <taxon>Embryophyta</taxon>
        <taxon>Tracheophyta</taxon>
        <taxon>Spermatophyta</taxon>
        <taxon>Magnoliopsida</taxon>
        <taxon>Liliopsida</taxon>
        <taxon>Poales</taxon>
        <taxon>Poaceae</taxon>
        <taxon>PACMAD clade</taxon>
        <taxon>Panicoideae</taxon>
        <taxon>Panicodae</taxon>
        <taxon>Paniceae</taxon>
        <taxon>Panicinae</taxon>
        <taxon>Panicum</taxon>
        <taxon>Panicum sect. Hiantes</taxon>
    </lineage>
</organism>
<gene>
    <name evidence="2" type="ORF">PVAP13_8NG229202</name>
</gene>
<evidence type="ECO:0000256" key="1">
    <source>
        <dbReference type="SAM" id="MobiDB-lite"/>
    </source>
</evidence>
<feature type="compositionally biased region" description="Polar residues" evidence="1">
    <location>
        <begin position="15"/>
        <end position="44"/>
    </location>
</feature>
<reference evidence="2" key="1">
    <citation type="submission" date="2020-05" db="EMBL/GenBank/DDBJ databases">
        <title>WGS assembly of Panicum virgatum.</title>
        <authorList>
            <person name="Lovell J.T."/>
            <person name="Jenkins J."/>
            <person name="Shu S."/>
            <person name="Juenger T.E."/>
            <person name="Schmutz J."/>
        </authorList>
    </citation>
    <scope>NUCLEOTIDE SEQUENCE</scope>
    <source>
        <strain evidence="2">AP13</strain>
    </source>
</reference>
<comment type="caution">
    <text evidence="2">The sequence shown here is derived from an EMBL/GenBank/DDBJ whole genome shotgun (WGS) entry which is preliminary data.</text>
</comment>
<keyword evidence="3" id="KW-1185">Reference proteome</keyword>
<evidence type="ECO:0000313" key="2">
    <source>
        <dbReference type="EMBL" id="KAG2557680.1"/>
    </source>
</evidence>
<dbReference type="AlphaFoldDB" id="A0A8T0P7U2"/>
<dbReference type="Proteomes" id="UP000823388">
    <property type="component" value="Chromosome 8N"/>
</dbReference>
<sequence length="105" mass="11901">MVPLPHSQLALPSRGSAQLQPSRRQESTSSSRAAPRNHASSLTSGPPLHIACFARRRWRRSRPRRSVRTAATRLLVARLLQSMASRFHIVPWSSASWRGHRRCRS</sequence>
<dbReference type="EMBL" id="CM029052">
    <property type="protein sequence ID" value="KAG2557680.1"/>
    <property type="molecule type" value="Genomic_DNA"/>
</dbReference>
<name>A0A8T0P7U2_PANVG</name>
<evidence type="ECO:0000313" key="3">
    <source>
        <dbReference type="Proteomes" id="UP000823388"/>
    </source>
</evidence>
<accession>A0A8T0P7U2</accession>
<protein>
    <submittedName>
        <fullName evidence="2">Uncharacterized protein</fullName>
    </submittedName>
</protein>
<feature type="region of interest" description="Disordered" evidence="1">
    <location>
        <begin position="1"/>
        <end position="48"/>
    </location>
</feature>
<proteinExistence type="predicted"/>